<dbReference type="SUPFAM" id="SSF46689">
    <property type="entry name" value="Homeodomain-like"/>
    <property type="match status" value="1"/>
</dbReference>
<evidence type="ECO:0000256" key="3">
    <source>
        <dbReference type="ARBA" id="ARBA00023163"/>
    </source>
</evidence>
<dbReference type="InterPro" id="IPR018062">
    <property type="entry name" value="HTH_AraC-typ_CS"/>
</dbReference>
<gene>
    <name evidence="5" type="ORF">IAB80_03360</name>
</gene>
<reference evidence="5" key="2">
    <citation type="journal article" date="2021" name="PeerJ">
        <title>Extensive microbial diversity within the chicken gut microbiome revealed by metagenomics and culture.</title>
        <authorList>
            <person name="Gilroy R."/>
            <person name="Ravi A."/>
            <person name="Getino M."/>
            <person name="Pursley I."/>
            <person name="Horton D.L."/>
            <person name="Alikhan N.F."/>
            <person name="Baker D."/>
            <person name="Gharbi K."/>
            <person name="Hall N."/>
            <person name="Watson M."/>
            <person name="Adriaenssens E.M."/>
            <person name="Foster-Nyarko E."/>
            <person name="Jarju S."/>
            <person name="Secka A."/>
            <person name="Antonio M."/>
            <person name="Oren A."/>
            <person name="Chaudhuri R.R."/>
            <person name="La Ragione R."/>
            <person name="Hildebrand F."/>
            <person name="Pallen M.J."/>
        </authorList>
    </citation>
    <scope>NUCLEOTIDE SEQUENCE</scope>
    <source>
        <strain evidence="5">2478</strain>
    </source>
</reference>
<evidence type="ECO:0000313" key="5">
    <source>
        <dbReference type="EMBL" id="MBO8477917.1"/>
    </source>
</evidence>
<evidence type="ECO:0000256" key="1">
    <source>
        <dbReference type="ARBA" id="ARBA00023015"/>
    </source>
</evidence>
<keyword evidence="2" id="KW-0238">DNA-binding</keyword>
<proteinExistence type="predicted"/>
<dbReference type="EMBL" id="JADILZ010000028">
    <property type="protein sequence ID" value="MBO8477917.1"/>
    <property type="molecule type" value="Genomic_DNA"/>
</dbReference>
<dbReference type="InterPro" id="IPR018060">
    <property type="entry name" value="HTH_AraC"/>
</dbReference>
<dbReference type="AlphaFoldDB" id="A0A9D9NLI7"/>
<organism evidence="5 6">
    <name type="scientific">Candidatus Cryptobacteroides excrementipullorum</name>
    <dbReference type="NCBI Taxonomy" id="2840761"/>
    <lineage>
        <taxon>Bacteria</taxon>
        <taxon>Pseudomonadati</taxon>
        <taxon>Bacteroidota</taxon>
        <taxon>Bacteroidia</taxon>
        <taxon>Bacteroidales</taxon>
        <taxon>Candidatus Cryptobacteroides</taxon>
    </lineage>
</organism>
<dbReference type="Gene3D" id="1.10.10.60">
    <property type="entry name" value="Homeodomain-like"/>
    <property type="match status" value="2"/>
</dbReference>
<keyword evidence="1" id="KW-0805">Transcription regulation</keyword>
<dbReference type="PANTHER" id="PTHR43280:SF2">
    <property type="entry name" value="HTH-TYPE TRANSCRIPTIONAL REGULATOR EXSA"/>
    <property type="match status" value="1"/>
</dbReference>
<name>A0A9D9NLI7_9BACT</name>
<accession>A0A9D9NLI7</accession>
<protein>
    <submittedName>
        <fullName evidence="5">Helix-turn-helix transcriptional regulator</fullName>
    </submittedName>
</protein>
<dbReference type="Proteomes" id="UP000823771">
    <property type="component" value="Unassembled WGS sequence"/>
</dbReference>
<dbReference type="SMART" id="SM00342">
    <property type="entry name" value="HTH_ARAC"/>
    <property type="match status" value="1"/>
</dbReference>
<reference evidence="5" key="1">
    <citation type="submission" date="2020-10" db="EMBL/GenBank/DDBJ databases">
        <authorList>
            <person name="Gilroy R."/>
        </authorList>
    </citation>
    <scope>NUCLEOTIDE SEQUENCE</scope>
    <source>
        <strain evidence="5">2478</strain>
    </source>
</reference>
<dbReference type="GO" id="GO:0043565">
    <property type="term" value="F:sequence-specific DNA binding"/>
    <property type="evidence" value="ECO:0007669"/>
    <property type="project" value="InterPro"/>
</dbReference>
<evidence type="ECO:0000259" key="4">
    <source>
        <dbReference type="PROSITE" id="PS01124"/>
    </source>
</evidence>
<evidence type="ECO:0000313" key="6">
    <source>
        <dbReference type="Proteomes" id="UP000823771"/>
    </source>
</evidence>
<comment type="caution">
    <text evidence="5">The sequence shown here is derived from an EMBL/GenBank/DDBJ whole genome shotgun (WGS) entry which is preliminary data.</text>
</comment>
<sequence length="79" mass="9108">MVPQSFCSYFKERTGKSPMEFINEVRISHACKMLHVEEYSIECICYDTGFSSLSNFNRQFKHTTGLSPSAFRASIRMKA</sequence>
<evidence type="ECO:0000256" key="2">
    <source>
        <dbReference type="ARBA" id="ARBA00023125"/>
    </source>
</evidence>
<dbReference type="GO" id="GO:0003700">
    <property type="term" value="F:DNA-binding transcription factor activity"/>
    <property type="evidence" value="ECO:0007669"/>
    <property type="project" value="InterPro"/>
</dbReference>
<dbReference type="Pfam" id="PF12833">
    <property type="entry name" value="HTH_18"/>
    <property type="match status" value="1"/>
</dbReference>
<keyword evidence="3" id="KW-0804">Transcription</keyword>
<dbReference type="PROSITE" id="PS01124">
    <property type="entry name" value="HTH_ARAC_FAMILY_2"/>
    <property type="match status" value="1"/>
</dbReference>
<dbReference type="InterPro" id="IPR009057">
    <property type="entry name" value="Homeodomain-like_sf"/>
</dbReference>
<feature type="domain" description="HTH araC/xylS-type" evidence="4">
    <location>
        <begin position="1"/>
        <end position="74"/>
    </location>
</feature>
<dbReference type="PANTHER" id="PTHR43280">
    <property type="entry name" value="ARAC-FAMILY TRANSCRIPTIONAL REGULATOR"/>
    <property type="match status" value="1"/>
</dbReference>
<dbReference type="PROSITE" id="PS00041">
    <property type="entry name" value="HTH_ARAC_FAMILY_1"/>
    <property type="match status" value="1"/>
</dbReference>